<dbReference type="VEuPathDB" id="TriTrypDB:LtaPh_2121951"/>
<evidence type="ECO:0000256" key="2">
    <source>
        <dbReference type="SAM" id="Phobius"/>
    </source>
</evidence>
<keyword evidence="2" id="KW-0812">Transmembrane</keyword>
<evidence type="ECO:0000256" key="1">
    <source>
        <dbReference type="SAM" id="MobiDB-lite"/>
    </source>
</evidence>
<keyword evidence="2" id="KW-0472">Membrane</keyword>
<keyword evidence="2" id="KW-1133">Transmembrane helix</keyword>
<comment type="caution">
    <text evidence="3">The sequence shown here is derived from an EMBL/GenBank/DDBJ whole genome shotgun (WGS) entry which is preliminary data.</text>
</comment>
<feature type="region of interest" description="Disordered" evidence="1">
    <location>
        <begin position="59"/>
        <end position="90"/>
    </location>
</feature>
<keyword evidence="4" id="KW-1185">Reference proteome</keyword>
<feature type="region of interest" description="Disordered" evidence="1">
    <location>
        <begin position="145"/>
        <end position="210"/>
    </location>
</feature>
<gene>
    <name evidence="3" type="ORF">LtaPh_2121951</name>
</gene>
<feature type="compositionally biased region" description="Polar residues" evidence="1">
    <location>
        <begin position="182"/>
        <end position="193"/>
    </location>
</feature>
<feature type="transmembrane region" description="Helical" evidence="2">
    <location>
        <begin position="20"/>
        <end position="41"/>
    </location>
</feature>
<protein>
    <submittedName>
        <fullName evidence="3">Unspecified product</fullName>
    </submittedName>
</protein>
<dbReference type="AlphaFoldDB" id="A0A640KLZ8"/>
<sequence>MEFFQAVDPVTLVPASYAQVALELLFAVVFTVLLGVCLQVLPEKLVYCSKTGRSKVPRDAVAKASAPASNSSTTNKPSSSASPALSFSAGAPPARAPKTLAKAVAPAPSAALAESTLDDVLEAFFEGETLLDEALVDATVLSAPAEEETPGTHSISAKSTPPPLKNMSDFSRGLAVKRTKGPQRQASGGTTASLVHAASKPCATKDKSERELEDALDAYMEGERLLDEAMLDSAVEAAHRT</sequence>
<dbReference type="Proteomes" id="UP000419144">
    <property type="component" value="Unassembled WGS sequence"/>
</dbReference>
<dbReference type="OrthoDB" id="267981at2759"/>
<organism evidence="3 4">
    <name type="scientific">Leishmania tarentolae</name>
    <name type="common">Sauroleishmania tarentolae</name>
    <dbReference type="NCBI Taxonomy" id="5689"/>
    <lineage>
        <taxon>Eukaryota</taxon>
        <taxon>Discoba</taxon>
        <taxon>Euglenozoa</taxon>
        <taxon>Kinetoplastea</taxon>
        <taxon>Metakinetoplastina</taxon>
        <taxon>Trypanosomatida</taxon>
        <taxon>Trypanosomatidae</taxon>
        <taxon>Leishmaniinae</taxon>
        <taxon>Leishmania</taxon>
        <taxon>lizard Leishmania</taxon>
    </lineage>
</organism>
<name>A0A640KLZ8_LEITA</name>
<evidence type="ECO:0000313" key="3">
    <source>
        <dbReference type="EMBL" id="GET88469.1"/>
    </source>
</evidence>
<dbReference type="EMBL" id="BLBS01000028">
    <property type="protein sequence ID" value="GET88469.1"/>
    <property type="molecule type" value="Genomic_DNA"/>
</dbReference>
<feature type="compositionally biased region" description="Low complexity" evidence="1">
    <location>
        <begin position="62"/>
        <end position="90"/>
    </location>
</feature>
<proteinExistence type="predicted"/>
<reference evidence="3" key="1">
    <citation type="submission" date="2019-11" db="EMBL/GenBank/DDBJ databases">
        <title>Leishmania tarentolae CDS.</title>
        <authorList>
            <person name="Goto Y."/>
            <person name="Yamagishi J."/>
        </authorList>
    </citation>
    <scope>NUCLEOTIDE SEQUENCE [LARGE SCALE GENOMIC DNA]</scope>
    <source>
        <strain evidence="3">Parrot Tar II</strain>
    </source>
</reference>
<accession>A0A640KLZ8</accession>
<evidence type="ECO:0000313" key="4">
    <source>
        <dbReference type="Proteomes" id="UP000419144"/>
    </source>
</evidence>